<comment type="similarity">
    <text evidence="1">Belongs to the NAD(P)-dependent epimerase/dehydratase family. SDR39U1 subfamily.</text>
</comment>
<dbReference type="NCBIfam" id="TIGR01777">
    <property type="entry name" value="yfcH"/>
    <property type="match status" value="1"/>
</dbReference>
<organism evidence="4 5">
    <name type="scientific">Gulosibacter macacae</name>
    <dbReference type="NCBI Taxonomy" id="2488791"/>
    <lineage>
        <taxon>Bacteria</taxon>
        <taxon>Bacillati</taxon>
        <taxon>Actinomycetota</taxon>
        <taxon>Actinomycetes</taxon>
        <taxon>Micrococcales</taxon>
        <taxon>Microbacteriaceae</taxon>
        <taxon>Gulosibacter</taxon>
    </lineage>
</organism>
<dbReference type="AlphaFoldDB" id="A0A3P3W3D9"/>
<dbReference type="PANTHER" id="PTHR11092">
    <property type="entry name" value="SUGAR NUCLEOTIDE EPIMERASE RELATED"/>
    <property type="match status" value="1"/>
</dbReference>
<dbReference type="SUPFAM" id="SSF51735">
    <property type="entry name" value="NAD(P)-binding Rossmann-fold domains"/>
    <property type="match status" value="1"/>
</dbReference>
<dbReference type="RefSeq" id="WP_124969586.1">
    <property type="nucleotide sequence ID" value="NZ_RQVS01000002.1"/>
</dbReference>
<feature type="domain" description="DUF1731" evidence="3">
    <location>
        <begin position="248"/>
        <end position="296"/>
    </location>
</feature>
<dbReference type="Pfam" id="PF08338">
    <property type="entry name" value="DUF1731"/>
    <property type="match status" value="1"/>
</dbReference>
<evidence type="ECO:0000259" key="3">
    <source>
        <dbReference type="Pfam" id="PF08338"/>
    </source>
</evidence>
<dbReference type="InterPro" id="IPR013549">
    <property type="entry name" value="DUF1731"/>
</dbReference>
<evidence type="ECO:0000313" key="5">
    <source>
        <dbReference type="Proteomes" id="UP000274391"/>
    </source>
</evidence>
<dbReference type="InterPro" id="IPR036291">
    <property type="entry name" value="NAD(P)-bd_dom_sf"/>
</dbReference>
<proteinExistence type="inferred from homology"/>
<dbReference type="Proteomes" id="UP000274391">
    <property type="component" value="Unassembled WGS sequence"/>
</dbReference>
<comment type="caution">
    <text evidence="4">The sequence shown here is derived from an EMBL/GenBank/DDBJ whole genome shotgun (WGS) entry which is preliminary data.</text>
</comment>
<dbReference type="InterPro" id="IPR010099">
    <property type="entry name" value="SDR39U1"/>
</dbReference>
<keyword evidence="5" id="KW-1185">Reference proteome</keyword>
<name>A0A3P3W3D9_9MICO</name>
<evidence type="ECO:0000313" key="4">
    <source>
        <dbReference type="EMBL" id="RRJ88169.1"/>
    </source>
</evidence>
<reference evidence="4 5" key="1">
    <citation type="submission" date="2018-11" db="EMBL/GenBank/DDBJ databases">
        <title>YIM 102482-1 draft genome.</title>
        <authorList>
            <person name="Li G."/>
            <person name="Jiang Y."/>
        </authorList>
    </citation>
    <scope>NUCLEOTIDE SEQUENCE [LARGE SCALE GENOMIC DNA]</scope>
    <source>
        <strain evidence="4 5">YIM 102482-1</strain>
    </source>
</reference>
<protein>
    <submittedName>
        <fullName evidence="4">TIGR01777 family protein</fullName>
    </submittedName>
</protein>
<dbReference type="PANTHER" id="PTHR11092:SF0">
    <property type="entry name" value="EPIMERASE FAMILY PROTEIN SDR39U1"/>
    <property type="match status" value="1"/>
</dbReference>
<gene>
    <name evidence="4" type="ORF">EG850_01570</name>
</gene>
<evidence type="ECO:0000256" key="1">
    <source>
        <dbReference type="ARBA" id="ARBA00009353"/>
    </source>
</evidence>
<evidence type="ECO:0000259" key="2">
    <source>
        <dbReference type="Pfam" id="PF01370"/>
    </source>
</evidence>
<feature type="domain" description="NAD-dependent epimerase/dehydratase" evidence="2">
    <location>
        <begin position="3"/>
        <end position="214"/>
    </location>
</feature>
<dbReference type="Pfam" id="PF01370">
    <property type="entry name" value="Epimerase"/>
    <property type="match status" value="1"/>
</dbReference>
<dbReference type="InterPro" id="IPR001509">
    <property type="entry name" value="Epimerase_deHydtase"/>
</dbReference>
<dbReference type="Gene3D" id="3.40.50.720">
    <property type="entry name" value="NAD(P)-binding Rossmann-like Domain"/>
    <property type="match status" value="1"/>
</dbReference>
<sequence length="298" mass="31929">MSVIIAGSSGLVGTALAADLRDQGKRVVRLVRRPVKSADEVSWNPDSGQLDPDILRNASAIVSLGGASVGHLPWTSKYRDTLWRSRIDATRTIVTAIRALAQNGEPIPSLISASATGFYGSKPGFEFTERSPVGDTFLAQLCAAWESEALRADETTGVTLLRTAPILHPQGVLRPMIQLTRLGLGGPLGSGKQVWPWISLEDEIRAINHILAHTITGPVNLAGPVHATNAEIGRALARKLHRPFLLPTPTAALRIGLGKDATESLLTTDARVSPEVLMNSGFQFIHPTAEDAIHEIVF</sequence>
<dbReference type="EMBL" id="RQVS01000002">
    <property type="protein sequence ID" value="RRJ88169.1"/>
    <property type="molecule type" value="Genomic_DNA"/>
</dbReference>
<accession>A0A3P3W3D9</accession>
<dbReference type="OrthoDB" id="9801773at2"/>